<accession>A0A1V4EW93</accession>
<dbReference type="Gene3D" id="1.20.1260.10">
    <property type="match status" value="1"/>
</dbReference>
<dbReference type="GO" id="GO:0012505">
    <property type="term" value="C:endomembrane system"/>
    <property type="evidence" value="ECO:0007669"/>
    <property type="project" value="UniProtKB-SubCell"/>
</dbReference>
<dbReference type="InterPro" id="IPR008217">
    <property type="entry name" value="Ccc1_fam"/>
</dbReference>
<dbReference type="SUPFAM" id="SSF47240">
    <property type="entry name" value="Ferritin-like"/>
    <property type="match status" value="1"/>
</dbReference>
<evidence type="ECO:0000256" key="2">
    <source>
        <dbReference type="ARBA" id="ARBA00022692"/>
    </source>
</evidence>
<feature type="transmembrane region" description="Helical" evidence="5">
    <location>
        <begin position="196"/>
        <end position="217"/>
    </location>
</feature>
<comment type="subcellular location">
    <subcellularLocation>
        <location evidence="1">Endomembrane system</location>
        <topology evidence="1">Multi-pass membrane protein</topology>
    </subcellularLocation>
</comment>
<feature type="transmembrane region" description="Helical" evidence="5">
    <location>
        <begin position="324"/>
        <end position="346"/>
    </location>
</feature>
<keyword evidence="7" id="KW-1185">Reference proteome</keyword>
<evidence type="ECO:0000256" key="1">
    <source>
        <dbReference type="ARBA" id="ARBA00004127"/>
    </source>
</evidence>
<dbReference type="EMBL" id="MWPS01000005">
    <property type="protein sequence ID" value="OPG17205.1"/>
    <property type="molecule type" value="Genomic_DNA"/>
</dbReference>
<feature type="transmembrane region" description="Helical" evidence="5">
    <location>
        <begin position="168"/>
        <end position="190"/>
    </location>
</feature>
<dbReference type="GO" id="GO:0005384">
    <property type="term" value="F:manganese ion transmembrane transporter activity"/>
    <property type="evidence" value="ECO:0007669"/>
    <property type="project" value="InterPro"/>
</dbReference>
<feature type="transmembrane region" description="Helical" evidence="5">
    <location>
        <begin position="358"/>
        <end position="380"/>
    </location>
</feature>
<name>A0A1V4EW93_9BACL</name>
<dbReference type="Pfam" id="PF01988">
    <property type="entry name" value="VIT1"/>
    <property type="match status" value="1"/>
</dbReference>
<gene>
    <name evidence="6" type="ORF">B2M26_02400</name>
</gene>
<dbReference type="InterPro" id="IPR009078">
    <property type="entry name" value="Ferritin-like_SF"/>
</dbReference>
<keyword evidence="3 5" id="KW-1133">Transmembrane helix</keyword>
<dbReference type="Pfam" id="PF13668">
    <property type="entry name" value="Ferritin_2"/>
    <property type="match status" value="1"/>
</dbReference>
<dbReference type="GO" id="GO:0030026">
    <property type="term" value="P:intracellular manganese ion homeostasis"/>
    <property type="evidence" value="ECO:0007669"/>
    <property type="project" value="InterPro"/>
</dbReference>
<evidence type="ECO:0000256" key="4">
    <source>
        <dbReference type="ARBA" id="ARBA00023136"/>
    </source>
</evidence>
<organism evidence="6 7">
    <name type="scientific">Ferroacidibacillus organovorans</name>
    <dbReference type="NCBI Taxonomy" id="1765683"/>
    <lineage>
        <taxon>Bacteria</taxon>
        <taxon>Bacillati</taxon>
        <taxon>Bacillota</taxon>
        <taxon>Bacilli</taxon>
        <taxon>Bacillales</taxon>
        <taxon>Alicyclobacillaceae</taxon>
        <taxon>Ferroacidibacillus</taxon>
    </lineage>
</organism>
<evidence type="ECO:0000256" key="3">
    <source>
        <dbReference type="ARBA" id="ARBA00022989"/>
    </source>
</evidence>
<comment type="caution">
    <text evidence="6">The sequence shown here is derived from an EMBL/GenBank/DDBJ whole genome shotgun (WGS) entry which is preliminary data.</text>
</comment>
<dbReference type="RefSeq" id="WP_079289828.1">
    <property type="nucleotide sequence ID" value="NZ_MWPS01000005.1"/>
</dbReference>
<evidence type="ECO:0000313" key="7">
    <source>
        <dbReference type="Proteomes" id="UP000190229"/>
    </source>
</evidence>
<proteinExistence type="predicted"/>
<dbReference type="AlphaFoldDB" id="A0A1V4EW93"/>
<dbReference type="Proteomes" id="UP000190229">
    <property type="component" value="Unassembled WGS sequence"/>
</dbReference>
<reference evidence="6 7" key="1">
    <citation type="submission" date="2017-02" db="EMBL/GenBank/DDBJ databases">
        <title>Draft genome of Acidibacillus ferrooxidans Huett2.</title>
        <authorList>
            <person name="Schopf S."/>
        </authorList>
    </citation>
    <scope>NUCLEOTIDE SEQUENCE [LARGE SCALE GENOMIC DNA]</scope>
    <source>
        <strain evidence="6 7">Huett2</strain>
    </source>
</reference>
<sequence>MSLGMQDRMVKKTLLESWRREMDATRLYAQAAALEKDSGRKSILLQLSKIEQTHAEMWARKLKEIGEQAPASAYQAPPVEHASSEQLLKRLDELEHSNAAWYESLKHVFEDPEILQIIDQIDEDESNHDSSVRGLFAAPTAHIGERLSSLWGAERWHKQSAGGWVGDAIYGVNDGLGAIFGIISGVAGYTANGHTVLVSGLFGAIASTLSMGVGAWLSTRSKNELAHSELHFERKEIRENPELEKEELRLLYQLKGFTENEAVEITERLSKDPEQFLKAMSQEELGITDEGGNPWTSAGIGSLSTFVGGILPLIPFFFTGGVTAIVLAAIVSIVAHFAVGAAKSLITVRRWWTSGLEMTAAGVIVGIVSYGIGLLGSLLIHG</sequence>
<protein>
    <recommendedName>
        <fullName evidence="8">Ferritin</fullName>
    </recommendedName>
</protein>
<evidence type="ECO:0000256" key="5">
    <source>
        <dbReference type="SAM" id="Phobius"/>
    </source>
</evidence>
<evidence type="ECO:0008006" key="8">
    <source>
        <dbReference type="Google" id="ProtNLM"/>
    </source>
</evidence>
<dbReference type="PANTHER" id="PTHR31851">
    <property type="entry name" value="FE(2+)/MN(2+) TRANSPORTER PCL1"/>
    <property type="match status" value="1"/>
</dbReference>
<evidence type="ECO:0000313" key="6">
    <source>
        <dbReference type="EMBL" id="OPG17205.1"/>
    </source>
</evidence>
<dbReference type="InterPro" id="IPR012347">
    <property type="entry name" value="Ferritin-like"/>
</dbReference>
<keyword evidence="2 5" id="KW-0812">Transmembrane</keyword>
<keyword evidence="4 5" id="KW-0472">Membrane</keyword>